<dbReference type="Proteomes" id="UP000049855">
    <property type="component" value="Unassembled WGS sequence"/>
</dbReference>
<evidence type="ECO:0000313" key="2">
    <source>
        <dbReference type="Proteomes" id="UP000049855"/>
    </source>
</evidence>
<reference evidence="2" key="1">
    <citation type="submission" date="2015-03" db="EMBL/GenBank/DDBJ databases">
        <authorList>
            <person name="Nijsse Bart"/>
        </authorList>
    </citation>
    <scope>NUCLEOTIDE SEQUENCE [LARGE SCALE GENOMIC DNA]</scope>
</reference>
<sequence>MPRGKCHGDGVADKLENFCQVHANLAGGFAVTNNILFSVSSITVKSSD</sequence>
<proteinExistence type="predicted"/>
<organism evidence="1 2">
    <name type="scientific">Sporomusa ovata</name>
    <dbReference type="NCBI Taxonomy" id="2378"/>
    <lineage>
        <taxon>Bacteria</taxon>
        <taxon>Bacillati</taxon>
        <taxon>Bacillota</taxon>
        <taxon>Negativicutes</taxon>
        <taxon>Selenomonadales</taxon>
        <taxon>Sporomusaceae</taxon>
        <taxon>Sporomusa</taxon>
    </lineage>
</organism>
<keyword evidence="2" id="KW-1185">Reference proteome</keyword>
<dbReference type="AlphaFoldDB" id="A0A0U1L0Q3"/>
<dbReference type="EMBL" id="CTRP01000011">
    <property type="protein sequence ID" value="CQR72733.1"/>
    <property type="molecule type" value="Genomic_DNA"/>
</dbReference>
<evidence type="ECO:0000313" key="1">
    <source>
        <dbReference type="EMBL" id="CQR72733.1"/>
    </source>
</evidence>
<accession>A0A0U1L0Q3</accession>
<name>A0A0U1L0Q3_9FIRM</name>
<gene>
    <name evidence="1" type="ORF">SpAn4DRAFT_3193</name>
</gene>
<protein>
    <submittedName>
        <fullName evidence="1">Uncharacterized protein</fullName>
    </submittedName>
</protein>